<gene>
    <name evidence="2" type="ORF">ACFL6M_02430</name>
</gene>
<evidence type="ECO:0000259" key="1">
    <source>
        <dbReference type="Pfam" id="PF12728"/>
    </source>
</evidence>
<dbReference type="Pfam" id="PF12728">
    <property type="entry name" value="HTH_17"/>
    <property type="match status" value="1"/>
</dbReference>
<organism evidence="2 3">
    <name type="scientific">Eiseniibacteriota bacterium</name>
    <dbReference type="NCBI Taxonomy" id="2212470"/>
    <lineage>
        <taxon>Bacteria</taxon>
        <taxon>Candidatus Eiseniibacteriota</taxon>
    </lineage>
</organism>
<dbReference type="InterPro" id="IPR041657">
    <property type="entry name" value="HTH_17"/>
</dbReference>
<comment type="caution">
    <text evidence="2">The sequence shown here is derived from an EMBL/GenBank/DDBJ whole genome shotgun (WGS) entry which is preliminary data.</text>
</comment>
<sequence length="64" mass="7669">MKGKRREEQERLLTVKEVAAWLRCKPQTVYDLVARRAIPHRRLGRRILFEYSGLLRWFEAGKEG</sequence>
<dbReference type="EMBL" id="JBHPKH010000016">
    <property type="protein sequence ID" value="MFC1572433.1"/>
    <property type="molecule type" value="Genomic_DNA"/>
</dbReference>
<protein>
    <submittedName>
        <fullName evidence="2">Helix-turn-helix domain-containing protein</fullName>
    </submittedName>
</protein>
<dbReference type="NCBIfam" id="TIGR01764">
    <property type="entry name" value="excise"/>
    <property type="match status" value="1"/>
</dbReference>
<dbReference type="InterPro" id="IPR010093">
    <property type="entry name" value="SinI_DNA-bd"/>
</dbReference>
<feature type="domain" description="Helix-turn-helix" evidence="1">
    <location>
        <begin position="12"/>
        <end position="61"/>
    </location>
</feature>
<evidence type="ECO:0000313" key="3">
    <source>
        <dbReference type="Proteomes" id="UP001593833"/>
    </source>
</evidence>
<evidence type="ECO:0000313" key="2">
    <source>
        <dbReference type="EMBL" id="MFC1572433.1"/>
    </source>
</evidence>
<dbReference type="InterPro" id="IPR009061">
    <property type="entry name" value="DNA-bd_dom_put_sf"/>
</dbReference>
<dbReference type="Proteomes" id="UP001593833">
    <property type="component" value="Unassembled WGS sequence"/>
</dbReference>
<accession>A0ABV6YJB2</accession>
<proteinExistence type="predicted"/>
<keyword evidence="3" id="KW-1185">Reference proteome</keyword>
<reference evidence="2 3" key="1">
    <citation type="submission" date="2024-09" db="EMBL/GenBank/DDBJ databases">
        <authorList>
            <person name="D'Angelo T."/>
        </authorList>
    </citation>
    <scope>NUCLEOTIDE SEQUENCE [LARGE SCALE GENOMIC DNA]</scope>
    <source>
        <strain evidence="2">SAG AM-320-E07</strain>
    </source>
</reference>
<name>A0ABV6YJB2_UNCEI</name>
<dbReference type="SUPFAM" id="SSF46955">
    <property type="entry name" value="Putative DNA-binding domain"/>
    <property type="match status" value="1"/>
</dbReference>